<dbReference type="EMBL" id="JBJQOH010000006">
    <property type="protein sequence ID" value="KAL3685397.1"/>
    <property type="molecule type" value="Genomic_DNA"/>
</dbReference>
<feature type="compositionally biased region" description="Basic and acidic residues" evidence="1">
    <location>
        <begin position="1"/>
        <end position="13"/>
    </location>
</feature>
<gene>
    <name evidence="2" type="ORF">R1sor_003419</name>
</gene>
<evidence type="ECO:0000256" key="1">
    <source>
        <dbReference type="SAM" id="MobiDB-lite"/>
    </source>
</evidence>
<accession>A0ABD3H1J2</accession>
<protein>
    <submittedName>
        <fullName evidence="2">Uncharacterized protein</fullName>
    </submittedName>
</protein>
<evidence type="ECO:0000313" key="2">
    <source>
        <dbReference type="EMBL" id="KAL3685397.1"/>
    </source>
</evidence>
<keyword evidence="3" id="KW-1185">Reference proteome</keyword>
<reference evidence="2 3" key="1">
    <citation type="submission" date="2024-09" db="EMBL/GenBank/DDBJ databases">
        <title>Chromosome-scale assembly of Riccia sorocarpa.</title>
        <authorList>
            <person name="Paukszto L."/>
        </authorList>
    </citation>
    <scope>NUCLEOTIDE SEQUENCE [LARGE SCALE GENOMIC DNA]</scope>
    <source>
        <strain evidence="2">LP-2024</strain>
        <tissue evidence="2">Aerial parts of the thallus</tissue>
    </source>
</reference>
<feature type="region of interest" description="Disordered" evidence="1">
    <location>
        <begin position="1"/>
        <end position="35"/>
    </location>
</feature>
<name>A0ABD3H1J2_9MARC</name>
<sequence length="286" mass="31976">MRESFVKVDEETRQTPLPSTPETQVPDTQAAGCSAGGKRKFSNGFCHASTIPVASDSETSDDVVEAKMARSDPLETEGVTVVAGHQVDENAEEIVFFHSAVRQFGFEISETEVDEGAWHIARTSGKSPVCRAKTRGTARNSRPQCGAYVARQPYAKFPSPTFHQPQERYRETRFSSDRFWCCLNDVCSFGKLADFLERRKPKVPSVWPVVRGTHLTQIEVDELTKSFKLVIFICCKIESRKAGEPSTCSFEDQTFKDPSGAKRVDKFEGKKTSAFRQELIRSFVLG</sequence>
<comment type="caution">
    <text evidence="2">The sequence shown here is derived from an EMBL/GenBank/DDBJ whole genome shotgun (WGS) entry which is preliminary data.</text>
</comment>
<dbReference type="Proteomes" id="UP001633002">
    <property type="component" value="Unassembled WGS sequence"/>
</dbReference>
<proteinExistence type="predicted"/>
<evidence type="ECO:0000313" key="3">
    <source>
        <dbReference type="Proteomes" id="UP001633002"/>
    </source>
</evidence>
<feature type="compositionally biased region" description="Polar residues" evidence="1">
    <location>
        <begin position="14"/>
        <end position="27"/>
    </location>
</feature>
<organism evidence="2 3">
    <name type="scientific">Riccia sorocarpa</name>
    <dbReference type="NCBI Taxonomy" id="122646"/>
    <lineage>
        <taxon>Eukaryota</taxon>
        <taxon>Viridiplantae</taxon>
        <taxon>Streptophyta</taxon>
        <taxon>Embryophyta</taxon>
        <taxon>Marchantiophyta</taxon>
        <taxon>Marchantiopsida</taxon>
        <taxon>Marchantiidae</taxon>
        <taxon>Marchantiales</taxon>
        <taxon>Ricciaceae</taxon>
        <taxon>Riccia</taxon>
    </lineage>
</organism>
<dbReference type="AlphaFoldDB" id="A0ABD3H1J2"/>